<name>A0A9D2ANG2_9FIRM</name>
<evidence type="ECO:0000256" key="1">
    <source>
        <dbReference type="SAM" id="MobiDB-lite"/>
    </source>
</evidence>
<dbReference type="Proteomes" id="UP000824230">
    <property type="component" value="Unassembled WGS sequence"/>
</dbReference>
<feature type="region of interest" description="Disordered" evidence="1">
    <location>
        <begin position="35"/>
        <end position="62"/>
    </location>
</feature>
<evidence type="ECO:0000256" key="2">
    <source>
        <dbReference type="SAM" id="SignalP"/>
    </source>
</evidence>
<reference evidence="3" key="2">
    <citation type="submission" date="2021-04" db="EMBL/GenBank/DDBJ databases">
        <authorList>
            <person name="Gilroy R."/>
        </authorList>
    </citation>
    <scope>NUCLEOTIDE SEQUENCE</scope>
    <source>
        <strain evidence="3">ChiHjej12B11-1927</strain>
    </source>
</reference>
<sequence>MKKTTFPALGLLAGSLIFLSGCQAGTGLEVSSQSLSEVSGNEAQASAPSSQNEPRSVRENTTQEENAFYNDLLYREYSLGKTVEAGTATITTADILSASDSPSQIVIFRNNEVWKILDYQGEDIKVDIPEDGNYCYMVADENKALWDITELVDMEVIGDAEDWIIPLE</sequence>
<feature type="signal peptide" evidence="2">
    <location>
        <begin position="1"/>
        <end position="24"/>
    </location>
</feature>
<comment type="caution">
    <text evidence="3">The sequence shown here is derived from an EMBL/GenBank/DDBJ whole genome shotgun (WGS) entry which is preliminary data.</text>
</comment>
<evidence type="ECO:0000313" key="3">
    <source>
        <dbReference type="EMBL" id="HIX37867.1"/>
    </source>
</evidence>
<organism evidence="3 4">
    <name type="scientific">Candidatus Blautia pullistercoris</name>
    <dbReference type="NCBI Taxonomy" id="2838499"/>
    <lineage>
        <taxon>Bacteria</taxon>
        <taxon>Bacillati</taxon>
        <taxon>Bacillota</taxon>
        <taxon>Clostridia</taxon>
        <taxon>Lachnospirales</taxon>
        <taxon>Lachnospiraceae</taxon>
        <taxon>Blautia</taxon>
    </lineage>
</organism>
<dbReference type="PROSITE" id="PS51257">
    <property type="entry name" value="PROKAR_LIPOPROTEIN"/>
    <property type="match status" value="1"/>
</dbReference>
<accession>A0A9D2ANG2</accession>
<evidence type="ECO:0000313" key="4">
    <source>
        <dbReference type="Proteomes" id="UP000824230"/>
    </source>
</evidence>
<keyword evidence="2" id="KW-0732">Signal</keyword>
<gene>
    <name evidence="3" type="ORF">H9738_08370</name>
</gene>
<proteinExistence type="predicted"/>
<feature type="compositionally biased region" description="Polar residues" evidence="1">
    <location>
        <begin position="41"/>
        <end position="62"/>
    </location>
</feature>
<reference evidence="3" key="1">
    <citation type="journal article" date="2021" name="PeerJ">
        <title>Extensive microbial diversity within the chicken gut microbiome revealed by metagenomics and culture.</title>
        <authorList>
            <person name="Gilroy R."/>
            <person name="Ravi A."/>
            <person name="Getino M."/>
            <person name="Pursley I."/>
            <person name="Horton D.L."/>
            <person name="Alikhan N.F."/>
            <person name="Baker D."/>
            <person name="Gharbi K."/>
            <person name="Hall N."/>
            <person name="Watson M."/>
            <person name="Adriaenssens E.M."/>
            <person name="Foster-Nyarko E."/>
            <person name="Jarju S."/>
            <person name="Secka A."/>
            <person name="Antonio M."/>
            <person name="Oren A."/>
            <person name="Chaudhuri R.R."/>
            <person name="La Ragione R."/>
            <person name="Hildebrand F."/>
            <person name="Pallen M.J."/>
        </authorList>
    </citation>
    <scope>NUCLEOTIDE SEQUENCE</scope>
    <source>
        <strain evidence="3">ChiHjej12B11-1927</strain>
    </source>
</reference>
<feature type="chain" id="PRO_5038536164" description="Lipoprotein" evidence="2">
    <location>
        <begin position="25"/>
        <end position="168"/>
    </location>
</feature>
<evidence type="ECO:0008006" key="5">
    <source>
        <dbReference type="Google" id="ProtNLM"/>
    </source>
</evidence>
<protein>
    <recommendedName>
        <fullName evidence="5">Lipoprotein</fullName>
    </recommendedName>
</protein>
<dbReference type="EMBL" id="DXFG01000168">
    <property type="protein sequence ID" value="HIX37867.1"/>
    <property type="molecule type" value="Genomic_DNA"/>
</dbReference>
<dbReference type="AlphaFoldDB" id="A0A9D2ANG2"/>